<dbReference type="AlphaFoldDB" id="A0A7C9RDT3"/>
<evidence type="ECO:0000313" key="2">
    <source>
        <dbReference type="EMBL" id="NGX94884.1"/>
    </source>
</evidence>
<name>A0A7C9RDT3_9BRAD</name>
<comment type="similarity">
    <text evidence="1">Belongs to the RutC family.</text>
</comment>
<dbReference type="InterPro" id="IPR035959">
    <property type="entry name" value="RutC-like_sf"/>
</dbReference>
<evidence type="ECO:0000256" key="1">
    <source>
        <dbReference type="ARBA" id="ARBA00010552"/>
    </source>
</evidence>
<dbReference type="GO" id="GO:0019239">
    <property type="term" value="F:deaminase activity"/>
    <property type="evidence" value="ECO:0007669"/>
    <property type="project" value="TreeGrafter"/>
</dbReference>
<protein>
    <submittedName>
        <fullName evidence="2">RidA family protein</fullName>
    </submittedName>
</protein>
<dbReference type="Pfam" id="PF01042">
    <property type="entry name" value="Ribonuc_L-PSP"/>
    <property type="match status" value="1"/>
</dbReference>
<dbReference type="SUPFAM" id="SSF55298">
    <property type="entry name" value="YjgF-like"/>
    <property type="match status" value="1"/>
</dbReference>
<accession>A0A7C9RDT3</accession>
<dbReference type="PANTHER" id="PTHR11803:SF58">
    <property type="entry name" value="PROTEIN HMF1-RELATED"/>
    <property type="match status" value="1"/>
</dbReference>
<evidence type="ECO:0000313" key="3">
    <source>
        <dbReference type="Proteomes" id="UP000480266"/>
    </source>
</evidence>
<keyword evidence="3" id="KW-1185">Reference proteome</keyword>
<sequence length="152" mass="16808">MATKYSNDSSAGGQMPKQIIQPRGMAEAVGPFSRAILIDGHLHIAGTTALSHITGDYYERFVPPTIEEQTRLTLDNIKKCVEAVGGTMEDIYKVVIMLKNPEDYRKMNAVRAEYFRSSATISTCFRAEVMRPDILVEIEAVAYVPHAKPSAS</sequence>
<organism evidence="2 3">
    <name type="scientific">Candidatus Afipia apatlaquensis</name>
    <dbReference type="NCBI Taxonomy" id="2712852"/>
    <lineage>
        <taxon>Bacteria</taxon>
        <taxon>Pseudomonadati</taxon>
        <taxon>Pseudomonadota</taxon>
        <taxon>Alphaproteobacteria</taxon>
        <taxon>Hyphomicrobiales</taxon>
        <taxon>Nitrobacteraceae</taxon>
        <taxon>Afipia</taxon>
    </lineage>
</organism>
<dbReference type="GO" id="GO:0005829">
    <property type="term" value="C:cytosol"/>
    <property type="evidence" value="ECO:0007669"/>
    <property type="project" value="TreeGrafter"/>
</dbReference>
<dbReference type="Gene3D" id="3.30.1330.40">
    <property type="entry name" value="RutC-like"/>
    <property type="match status" value="1"/>
</dbReference>
<dbReference type="EMBL" id="JAAMRR010000340">
    <property type="protein sequence ID" value="NGX94884.1"/>
    <property type="molecule type" value="Genomic_DNA"/>
</dbReference>
<reference evidence="2" key="1">
    <citation type="submission" date="2020-02" db="EMBL/GenBank/DDBJ databases">
        <title>Draft genome sequence of Candidatus Afipia apatlaquensis IBT-C3, a potential strain for decolorization of textile dyes.</title>
        <authorList>
            <person name="Sanchez-Reyes A."/>
            <person name="Breton-Deval L."/>
            <person name="Mangelson H."/>
            <person name="Sanchez-Flores A."/>
        </authorList>
    </citation>
    <scope>NUCLEOTIDE SEQUENCE [LARGE SCALE GENOMIC DNA]</scope>
    <source>
        <strain evidence="2">IBT-C3</strain>
    </source>
</reference>
<dbReference type="InterPro" id="IPR006175">
    <property type="entry name" value="YjgF/YER057c/UK114"/>
</dbReference>
<dbReference type="Proteomes" id="UP000480266">
    <property type="component" value="Unassembled WGS sequence"/>
</dbReference>
<dbReference type="PANTHER" id="PTHR11803">
    <property type="entry name" value="2-IMINOBUTANOATE/2-IMINOPROPANOATE DEAMINASE RIDA"/>
    <property type="match status" value="1"/>
</dbReference>
<proteinExistence type="inferred from homology"/>
<comment type="caution">
    <text evidence="2">The sequence shown here is derived from an EMBL/GenBank/DDBJ whole genome shotgun (WGS) entry which is preliminary data.</text>
</comment>
<dbReference type="CDD" id="cd00448">
    <property type="entry name" value="YjgF_YER057c_UK114_family"/>
    <property type="match status" value="1"/>
</dbReference>
<gene>
    <name evidence="2" type="ORF">G4V63_06515</name>
</gene>